<sequence length="193" mass="23210">MNWLDKFHHWRRRRRWNKQYRKGRWKSLQSEREATRYLQIVDFFRKYGKYNPSILDIGCGDGVLNRRMTDFEFHHFTGVDFSSESIRQAQAMDYPKAEFVTADAIEYQPEQSYDIIIFNEAFYYIPDSKKPAVMDRMLAHLNPDGLLIVSIFREGVGCWEYFKEEPRLAELDFVTVTTDKETTYWKIGAYRLK</sequence>
<reference evidence="1 2" key="1">
    <citation type="submission" date="2016-11" db="EMBL/GenBank/DDBJ databases">
        <title>Trade-off between light-utilization and light-protection in marine flavobacteria.</title>
        <authorList>
            <person name="Kumagai Y."/>
        </authorList>
    </citation>
    <scope>NUCLEOTIDE SEQUENCE [LARGE SCALE GENOMIC DNA]</scope>
    <source>
        <strain evidence="1 2">NBRC 107741</strain>
    </source>
</reference>
<dbReference type="GO" id="GO:0008168">
    <property type="term" value="F:methyltransferase activity"/>
    <property type="evidence" value="ECO:0007669"/>
    <property type="project" value="UniProtKB-KW"/>
</dbReference>
<evidence type="ECO:0000313" key="2">
    <source>
        <dbReference type="Proteomes" id="UP000239800"/>
    </source>
</evidence>
<keyword evidence="2" id="KW-1185">Reference proteome</keyword>
<gene>
    <name evidence="1" type="ORF">BST85_07325</name>
</gene>
<evidence type="ECO:0000313" key="1">
    <source>
        <dbReference type="EMBL" id="PQB04724.1"/>
    </source>
</evidence>
<dbReference type="Proteomes" id="UP000239800">
    <property type="component" value="Unassembled WGS sequence"/>
</dbReference>
<dbReference type="SUPFAM" id="SSF53335">
    <property type="entry name" value="S-adenosyl-L-methionine-dependent methyltransferases"/>
    <property type="match status" value="1"/>
</dbReference>
<comment type="caution">
    <text evidence="1">The sequence shown here is derived from an EMBL/GenBank/DDBJ whole genome shotgun (WGS) entry which is preliminary data.</text>
</comment>
<organism evidence="1 2">
    <name type="scientific">Aureitalea marina</name>
    <dbReference type="NCBI Taxonomy" id="930804"/>
    <lineage>
        <taxon>Bacteria</taxon>
        <taxon>Pseudomonadati</taxon>
        <taxon>Bacteroidota</taxon>
        <taxon>Flavobacteriia</taxon>
        <taxon>Flavobacteriales</taxon>
        <taxon>Flavobacteriaceae</taxon>
        <taxon>Aureitalea</taxon>
    </lineage>
</organism>
<keyword evidence="1" id="KW-0808">Transferase</keyword>
<dbReference type="GO" id="GO:0032259">
    <property type="term" value="P:methylation"/>
    <property type="evidence" value="ECO:0007669"/>
    <property type="project" value="UniProtKB-KW"/>
</dbReference>
<accession>A0A2S7KQ23</accession>
<dbReference type="AlphaFoldDB" id="A0A2S7KQ23"/>
<dbReference type="Gene3D" id="3.40.50.150">
    <property type="entry name" value="Vaccinia Virus protein VP39"/>
    <property type="match status" value="1"/>
</dbReference>
<dbReference type="CDD" id="cd02440">
    <property type="entry name" value="AdoMet_MTases"/>
    <property type="match status" value="1"/>
</dbReference>
<dbReference type="OrthoDB" id="9789123at2"/>
<dbReference type="PANTHER" id="PTHR43861">
    <property type="entry name" value="TRANS-ACONITATE 2-METHYLTRANSFERASE-RELATED"/>
    <property type="match status" value="1"/>
</dbReference>
<dbReference type="InterPro" id="IPR029063">
    <property type="entry name" value="SAM-dependent_MTases_sf"/>
</dbReference>
<dbReference type="Pfam" id="PF13489">
    <property type="entry name" value="Methyltransf_23"/>
    <property type="match status" value="1"/>
</dbReference>
<name>A0A2S7KQ23_9FLAO</name>
<dbReference type="EMBL" id="MQUB01000001">
    <property type="protein sequence ID" value="PQB04724.1"/>
    <property type="molecule type" value="Genomic_DNA"/>
</dbReference>
<proteinExistence type="predicted"/>
<keyword evidence="1" id="KW-0489">Methyltransferase</keyword>
<protein>
    <submittedName>
        <fullName evidence="1">SAM-dependent methyltransferase</fullName>
    </submittedName>
</protein>